<dbReference type="SUPFAM" id="SSF47031">
    <property type="entry name" value="Second domain of FERM"/>
    <property type="match status" value="1"/>
</dbReference>
<protein>
    <recommendedName>
        <fullName evidence="1">FERM central domain-containing protein</fullName>
    </recommendedName>
</protein>
<organism evidence="2 3">
    <name type="scientific">Ensete ventricosum</name>
    <name type="common">Abyssinian banana</name>
    <name type="synonym">Musa ensete</name>
    <dbReference type="NCBI Taxonomy" id="4639"/>
    <lineage>
        <taxon>Eukaryota</taxon>
        <taxon>Viridiplantae</taxon>
        <taxon>Streptophyta</taxon>
        <taxon>Embryophyta</taxon>
        <taxon>Tracheophyta</taxon>
        <taxon>Spermatophyta</taxon>
        <taxon>Magnoliopsida</taxon>
        <taxon>Liliopsida</taxon>
        <taxon>Zingiberales</taxon>
        <taxon>Musaceae</taxon>
        <taxon>Ensete</taxon>
    </lineage>
</organism>
<reference evidence="2 3" key="1">
    <citation type="submission" date="2022-12" db="EMBL/GenBank/DDBJ databases">
        <title>Chromosome-scale assembly of the Ensete ventricosum genome.</title>
        <authorList>
            <person name="Dussert Y."/>
            <person name="Stocks J."/>
            <person name="Wendawek A."/>
            <person name="Woldeyes F."/>
            <person name="Nichols R.A."/>
            <person name="Borrell J.S."/>
        </authorList>
    </citation>
    <scope>NUCLEOTIDE SEQUENCE [LARGE SCALE GENOMIC DNA]</scope>
    <source>
        <strain evidence="3">cv. Maze</strain>
        <tissue evidence="2">Seeds</tissue>
    </source>
</reference>
<dbReference type="Proteomes" id="UP001222027">
    <property type="component" value="Unassembled WGS sequence"/>
</dbReference>
<dbReference type="SUPFAM" id="SSF51735">
    <property type="entry name" value="NAD(P)-binding Rossmann-fold domains"/>
    <property type="match status" value="1"/>
</dbReference>
<dbReference type="EMBL" id="JAQQAF010000001">
    <property type="protein sequence ID" value="KAJ8512716.1"/>
    <property type="molecule type" value="Genomic_DNA"/>
</dbReference>
<accession>A0AAV8RZY4</accession>
<evidence type="ECO:0000313" key="2">
    <source>
        <dbReference type="EMBL" id="KAJ8512716.1"/>
    </source>
</evidence>
<proteinExistence type="predicted"/>
<sequence length="270" mass="30694">METHISTKSLFVCRKVVNGSKCADSGNEEYLALDDNKYVSDLLAEFKAAKDPSKGEISHCKLISNNRLFRESDEAVADPMFVQLSYVQLQHDYMLGNYPVGRDDAAQISALQILVEIGSIEHLGSLNSFHFLKGFRLDKLLLHVQREIGSLILFPAISVRPTVENKVLYLVDVRDVADALLLVYEEPNASGRHICAPHLVKMQDLVDMLKNLYPHHKYPEILTEEEEEEEEDCEMHSVKLNNLGWKCRTLQETLIDTIEYHRAAGLLDRV</sequence>
<dbReference type="InterPro" id="IPR019748">
    <property type="entry name" value="FERM_central"/>
</dbReference>
<evidence type="ECO:0000313" key="3">
    <source>
        <dbReference type="Proteomes" id="UP001222027"/>
    </source>
</evidence>
<gene>
    <name evidence="2" type="ORF">OPV22_003150</name>
</gene>
<comment type="caution">
    <text evidence="2">The sequence shown here is derived from an EMBL/GenBank/DDBJ whole genome shotgun (WGS) entry which is preliminary data.</text>
</comment>
<evidence type="ECO:0000259" key="1">
    <source>
        <dbReference type="Pfam" id="PF00373"/>
    </source>
</evidence>
<dbReference type="InterPro" id="IPR036291">
    <property type="entry name" value="NAD(P)-bd_dom_sf"/>
</dbReference>
<dbReference type="Gene3D" id="3.40.50.720">
    <property type="entry name" value="NAD(P)-binding Rossmann-like Domain"/>
    <property type="match status" value="1"/>
</dbReference>
<feature type="domain" description="FERM central" evidence="1">
    <location>
        <begin position="72"/>
        <end position="123"/>
    </location>
</feature>
<dbReference type="AlphaFoldDB" id="A0AAV8RZY4"/>
<dbReference type="CDD" id="cd14473">
    <property type="entry name" value="FERM_B-lobe"/>
    <property type="match status" value="1"/>
</dbReference>
<name>A0AAV8RZY4_ENSVE</name>
<keyword evidence="3" id="KW-1185">Reference proteome</keyword>
<dbReference type="InterPro" id="IPR035963">
    <property type="entry name" value="FERM_2"/>
</dbReference>
<dbReference type="Pfam" id="PF00373">
    <property type="entry name" value="FERM_M"/>
    <property type="match status" value="1"/>
</dbReference>